<dbReference type="AlphaFoldDB" id="A0A438FMG7"/>
<proteinExistence type="predicted"/>
<dbReference type="PANTHER" id="PTHR33116">
    <property type="entry name" value="REVERSE TRANSCRIPTASE ZINC-BINDING DOMAIN-CONTAINING PROTEIN-RELATED-RELATED"/>
    <property type="match status" value="1"/>
</dbReference>
<dbReference type="PANTHER" id="PTHR33116:SF78">
    <property type="entry name" value="OS12G0587133 PROTEIN"/>
    <property type="match status" value="1"/>
</dbReference>
<evidence type="ECO:0008006" key="3">
    <source>
        <dbReference type="Google" id="ProtNLM"/>
    </source>
</evidence>
<organism evidence="1 2">
    <name type="scientific">Vitis vinifera</name>
    <name type="common">Grape</name>
    <dbReference type="NCBI Taxonomy" id="29760"/>
    <lineage>
        <taxon>Eukaryota</taxon>
        <taxon>Viridiplantae</taxon>
        <taxon>Streptophyta</taxon>
        <taxon>Embryophyta</taxon>
        <taxon>Tracheophyta</taxon>
        <taxon>Spermatophyta</taxon>
        <taxon>Magnoliopsida</taxon>
        <taxon>eudicotyledons</taxon>
        <taxon>Gunneridae</taxon>
        <taxon>Pentapetalae</taxon>
        <taxon>rosids</taxon>
        <taxon>Vitales</taxon>
        <taxon>Vitaceae</taxon>
        <taxon>Viteae</taxon>
        <taxon>Vitis</taxon>
    </lineage>
</organism>
<sequence>MRAFSGFHRSKVVNKSMNATFIALVPKKILVNGNAKGWVKASKGLRQEDPLSPFLFTIVADVLSRLMLRAKESRWKKAYLSLDGRITLIQLYLSHIPSYFLFMFKIPSLVTLKIAEGERGIGVWEDFCKESCSVREMTMKIHLVGGGRWDKNSFMGRLVVEGSTFVFLIPSLFRIVTVKNFTISLVLGFTNPFSWNLNFYHNLSDFEMEDLERLMSSLSHLQLSPSGLNSRAWFLSSLASFKVKCFAWLMVLQKSGDMVNHIFSHCPLNLELWHRLFSLVHMDRVPPRSICDIMLISYKGLGSTNRGKVLWQFACLALMWVVWWERNARIFWDKAREGLWDIVHS</sequence>
<evidence type="ECO:0000313" key="1">
    <source>
        <dbReference type="EMBL" id="RVW61184.1"/>
    </source>
</evidence>
<gene>
    <name evidence="1" type="ORF">CK203_020582</name>
</gene>
<dbReference type="EMBL" id="QGNW01000842">
    <property type="protein sequence ID" value="RVW61184.1"/>
    <property type="molecule type" value="Genomic_DNA"/>
</dbReference>
<accession>A0A438FMG7</accession>
<evidence type="ECO:0000313" key="2">
    <source>
        <dbReference type="Proteomes" id="UP000288805"/>
    </source>
</evidence>
<name>A0A438FMG7_VITVI</name>
<dbReference type="Proteomes" id="UP000288805">
    <property type="component" value="Unassembled WGS sequence"/>
</dbReference>
<comment type="caution">
    <text evidence="1">The sequence shown here is derived from an EMBL/GenBank/DDBJ whole genome shotgun (WGS) entry which is preliminary data.</text>
</comment>
<protein>
    <recommendedName>
        <fullName evidence="3">Reverse transcriptase domain-containing protein</fullName>
    </recommendedName>
</protein>
<reference evidence="1 2" key="1">
    <citation type="journal article" date="2018" name="PLoS Genet.">
        <title>Population sequencing reveals clonal diversity and ancestral inbreeding in the grapevine cultivar Chardonnay.</title>
        <authorList>
            <person name="Roach M.J."/>
            <person name="Johnson D.L."/>
            <person name="Bohlmann J."/>
            <person name="van Vuuren H.J."/>
            <person name="Jones S.J."/>
            <person name="Pretorius I.S."/>
            <person name="Schmidt S.A."/>
            <person name="Borneman A.R."/>
        </authorList>
    </citation>
    <scope>NUCLEOTIDE SEQUENCE [LARGE SCALE GENOMIC DNA]</scope>
    <source>
        <strain evidence="2">cv. Chardonnay</strain>
        <tissue evidence="1">Leaf</tissue>
    </source>
</reference>